<feature type="signal peptide" evidence="1">
    <location>
        <begin position="1"/>
        <end position="20"/>
    </location>
</feature>
<reference evidence="3 4" key="1">
    <citation type="submission" date="2019-09" db="EMBL/GenBank/DDBJ databases">
        <title>Distinct polysaccharide growth profiles of human intestinal Prevotella copri isolates.</title>
        <authorList>
            <person name="Fehlner-Peach H."/>
            <person name="Magnabosco C."/>
            <person name="Raghavan V."/>
            <person name="Scher J.U."/>
            <person name="Tett A."/>
            <person name="Cox L.M."/>
            <person name="Gottsegen C."/>
            <person name="Watters A."/>
            <person name="Wiltshire- Gordon J.D."/>
            <person name="Segata N."/>
            <person name="Bonneau R."/>
            <person name="Littman D.R."/>
        </authorList>
    </citation>
    <scope>NUCLEOTIDE SEQUENCE [LARGE SCALE GENOMIC DNA]</scope>
    <source>
        <strain evidence="4">iA622</strain>
    </source>
</reference>
<accession>A0A6G1TXQ3</accession>
<dbReference type="SUPFAM" id="SSF56935">
    <property type="entry name" value="Porins"/>
    <property type="match status" value="1"/>
</dbReference>
<organism evidence="3 4">
    <name type="scientific">Segatella copri</name>
    <dbReference type="NCBI Taxonomy" id="165179"/>
    <lineage>
        <taxon>Bacteria</taxon>
        <taxon>Pseudomonadati</taxon>
        <taxon>Bacteroidota</taxon>
        <taxon>Bacteroidia</taxon>
        <taxon>Bacteroidales</taxon>
        <taxon>Prevotellaceae</taxon>
        <taxon>Segatella</taxon>
    </lineage>
</organism>
<sequence length="697" mass="78711">MVNKIFLLGLFLLSVANVKAQTLTQTDSLTMETMLHNLPEIMVKGSRPIVKAERGMLSYNMPLLMKQLPADNAYEALTRIPGVSDTDGGIKFSGNEVTLIINGQATTLTQEQLADRLKAMPAAQLAKAEVMLAAPARYHVRGMAINIVTKDYAGKNQLSGQINGGLQQNKYSREFGDFYLSMQRGKFGMDAQYQFIDGNSYGESSRIANHPLDNGRIHYNDETWQKSFGIAHDYRLGMNYAFSKNHRLDIAYTGKWQKSCSNNHTTGSSVSGMHYDTHVYLHNVDVNYSLPFGLNISGSYTNYRTPQQQKLDGTMYADENTTETERNLTSGSEQTISKWMFAADQNHSFTHGWGLSYGVKGQFTSNKSYQNTIDKEGNILPNATSSVDINERIWNVYAGFSKQINKAISLEVSAAAEQYHSPIWDKWRIYPSLNALWNINENHLLNLSFSSNSEFPSYWSTMSSVFYSSAYTEIHGNPDLKPYSYYNVNLMWQIKRRYTLMAFASLKPDYSVQLPYQPTDRMAVILKETNFNYENSFGLQASAIFGAGKWLNGNVFAVGIYKHAKSDHFFDLPFNRKKLTAALGGTASIKLCSTQDLRLILNPFFQSKVIQGVYDVSPIFRMNAKLQWTSHDGKWGLRINGSNIFNNKADTRSVQGNQDYRMKINNNWATATFAVIYKFGGYKEKKVKAVDTSRMGH</sequence>
<gene>
    <name evidence="3" type="ORF">F7D73_03060</name>
</gene>
<dbReference type="Pfam" id="PF14905">
    <property type="entry name" value="OMP_b-brl_3"/>
    <property type="match status" value="1"/>
</dbReference>
<protein>
    <submittedName>
        <fullName evidence="3">Outer membrane beta-barrel protein</fullName>
    </submittedName>
</protein>
<dbReference type="AlphaFoldDB" id="A0A6G1TXQ3"/>
<evidence type="ECO:0000313" key="3">
    <source>
        <dbReference type="EMBL" id="MQN79957.1"/>
    </source>
</evidence>
<proteinExistence type="predicted"/>
<dbReference type="OrthoDB" id="910296at2"/>
<dbReference type="Proteomes" id="UP000480425">
    <property type="component" value="Unassembled WGS sequence"/>
</dbReference>
<keyword evidence="1" id="KW-0732">Signal</keyword>
<dbReference type="EMBL" id="VZCB01000026">
    <property type="protein sequence ID" value="MQN79957.1"/>
    <property type="molecule type" value="Genomic_DNA"/>
</dbReference>
<comment type="caution">
    <text evidence="3">The sequence shown here is derived from an EMBL/GenBank/DDBJ whole genome shotgun (WGS) entry which is preliminary data.</text>
</comment>
<dbReference type="RefSeq" id="WP_153122237.1">
    <property type="nucleotide sequence ID" value="NZ_VZCB01000026.1"/>
</dbReference>
<dbReference type="InterPro" id="IPR041700">
    <property type="entry name" value="OMP_b-brl_3"/>
</dbReference>
<evidence type="ECO:0000259" key="2">
    <source>
        <dbReference type="Pfam" id="PF14905"/>
    </source>
</evidence>
<evidence type="ECO:0000256" key="1">
    <source>
        <dbReference type="SAM" id="SignalP"/>
    </source>
</evidence>
<name>A0A6G1TXQ3_9BACT</name>
<feature type="domain" description="Outer membrane protein beta-barrel" evidence="2">
    <location>
        <begin position="294"/>
        <end position="675"/>
    </location>
</feature>
<evidence type="ECO:0000313" key="4">
    <source>
        <dbReference type="Proteomes" id="UP000480425"/>
    </source>
</evidence>
<feature type="chain" id="PRO_5026114729" evidence="1">
    <location>
        <begin position="21"/>
        <end position="697"/>
    </location>
</feature>